<keyword evidence="3" id="KW-1185">Reference proteome</keyword>
<feature type="compositionally biased region" description="Basic and acidic residues" evidence="1">
    <location>
        <begin position="1"/>
        <end position="10"/>
    </location>
</feature>
<protein>
    <submittedName>
        <fullName evidence="2">Uncharacterized protein</fullName>
    </submittedName>
</protein>
<proteinExistence type="predicted"/>
<dbReference type="AlphaFoldDB" id="A0A2R6XCN0"/>
<accession>A0A2R6XCN0</accession>
<dbReference type="EMBL" id="KZ772695">
    <property type="protein sequence ID" value="PTQ43874.1"/>
    <property type="molecule type" value="Genomic_DNA"/>
</dbReference>
<reference evidence="3" key="1">
    <citation type="journal article" date="2017" name="Cell">
        <title>Insights into land plant evolution garnered from the Marchantia polymorpha genome.</title>
        <authorList>
            <person name="Bowman J.L."/>
            <person name="Kohchi T."/>
            <person name="Yamato K.T."/>
            <person name="Jenkins J."/>
            <person name="Shu S."/>
            <person name="Ishizaki K."/>
            <person name="Yamaoka S."/>
            <person name="Nishihama R."/>
            <person name="Nakamura Y."/>
            <person name="Berger F."/>
            <person name="Adam C."/>
            <person name="Aki S.S."/>
            <person name="Althoff F."/>
            <person name="Araki T."/>
            <person name="Arteaga-Vazquez M.A."/>
            <person name="Balasubrmanian S."/>
            <person name="Barry K."/>
            <person name="Bauer D."/>
            <person name="Boehm C.R."/>
            <person name="Briginshaw L."/>
            <person name="Caballero-Perez J."/>
            <person name="Catarino B."/>
            <person name="Chen F."/>
            <person name="Chiyoda S."/>
            <person name="Chovatia M."/>
            <person name="Davies K.M."/>
            <person name="Delmans M."/>
            <person name="Demura T."/>
            <person name="Dierschke T."/>
            <person name="Dolan L."/>
            <person name="Dorantes-Acosta A.E."/>
            <person name="Eklund D.M."/>
            <person name="Florent S.N."/>
            <person name="Flores-Sandoval E."/>
            <person name="Fujiyama A."/>
            <person name="Fukuzawa H."/>
            <person name="Galik B."/>
            <person name="Grimanelli D."/>
            <person name="Grimwood J."/>
            <person name="Grossniklaus U."/>
            <person name="Hamada T."/>
            <person name="Haseloff J."/>
            <person name="Hetherington A.J."/>
            <person name="Higo A."/>
            <person name="Hirakawa Y."/>
            <person name="Hundley H.N."/>
            <person name="Ikeda Y."/>
            <person name="Inoue K."/>
            <person name="Inoue S.I."/>
            <person name="Ishida S."/>
            <person name="Jia Q."/>
            <person name="Kakita M."/>
            <person name="Kanazawa T."/>
            <person name="Kawai Y."/>
            <person name="Kawashima T."/>
            <person name="Kennedy M."/>
            <person name="Kinose K."/>
            <person name="Kinoshita T."/>
            <person name="Kohara Y."/>
            <person name="Koide E."/>
            <person name="Komatsu K."/>
            <person name="Kopischke S."/>
            <person name="Kubo M."/>
            <person name="Kyozuka J."/>
            <person name="Lagercrantz U."/>
            <person name="Lin S.S."/>
            <person name="Lindquist E."/>
            <person name="Lipzen A.M."/>
            <person name="Lu C.W."/>
            <person name="De Luna E."/>
            <person name="Martienssen R.A."/>
            <person name="Minamino N."/>
            <person name="Mizutani M."/>
            <person name="Mizutani M."/>
            <person name="Mochizuki N."/>
            <person name="Monte I."/>
            <person name="Mosher R."/>
            <person name="Nagasaki H."/>
            <person name="Nakagami H."/>
            <person name="Naramoto S."/>
            <person name="Nishitani K."/>
            <person name="Ohtani M."/>
            <person name="Okamoto T."/>
            <person name="Okumura M."/>
            <person name="Phillips J."/>
            <person name="Pollak B."/>
            <person name="Reinders A."/>
            <person name="Rovekamp M."/>
            <person name="Sano R."/>
            <person name="Sawa S."/>
            <person name="Schmid M.W."/>
            <person name="Shirakawa M."/>
            <person name="Solano R."/>
            <person name="Spunde A."/>
            <person name="Suetsugu N."/>
            <person name="Sugano S."/>
            <person name="Sugiyama A."/>
            <person name="Sun R."/>
            <person name="Suzuki Y."/>
            <person name="Takenaka M."/>
            <person name="Takezawa D."/>
            <person name="Tomogane H."/>
            <person name="Tsuzuki M."/>
            <person name="Ueda T."/>
            <person name="Umeda M."/>
            <person name="Ward J.M."/>
            <person name="Watanabe Y."/>
            <person name="Yazaki K."/>
            <person name="Yokoyama R."/>
            <person name="Yoshitake Y."/>
            <person name="Yotsui I."/>
            <person name="Zachgo S."/>
            <person name="Schmutz J."/>
        </authorList>
    </citation>
    <scope>NUCLEOTIDE SEQUENCE [LARGE SCALE GENOMIC DNA]</scope>
    <source>
        <strain evidence="3">Tak-1</strain>
    </source>
</reference>
<feature type="region of interest" description="Disordered" evidence="1">
    <location>
        <begin position="1"/>
        <end position="20"/>
    </location>
</feature>
<evidence type="ECO:0000313" key="2">
    <source>
        <dbReference type="EMBL" id="PTQ43874.1"/>
    </source>
</evidence>
<name>A0A2R6XCN0_MARPO</name>
<dbReference type="Gramene" id="Mp2g12020.1">
    <property type="protein sequence ID" value="Mp2g12020.1.cds"/>
    <property type="gene ID" value="Mp2g12020"/>
</dbReference>
<evidence type="ECO:0000313" key="3">
    <source>
        <dbReference type="Proteomes" id="UP000244005"/>
    </source>
</evidence>
<organism evidence="2 3">
    <name type="scientific">Marchantia polymorpha</name>
    <name type="common">Common liverwort</name>
    <name type="synonym">Marchantia aquatica</name>
    <dbReference type="NCBI Taxonomy" id="3197"/>
    <lineage>
        <taxon>Eukaryota</taxon>
        <taxon>Viridiplantae</taxon>
        <taxon>Streptophyta</taxon>
        <taxon>Embryophyta</taxon>
        <taxon>Marchantiophyta</taxon>
        <taxon>Marchantiopsida</taxon>
        <taxon>Marchantiidae</taxon>
        <taxon>Marchantiales</taxon>
        <taxon>Marchantiaceae</taxon>
        <taxon>Marchantia</taxon>
    </lineage>
</organism>
<gene>
    <name evidence="2" type="ORF">MARPO_0023s0167</name>
</gene>
<dbReference type="Proteomes" id="UP000244005">
    <property type="component" value="Unassembled WGS sequence"/>
</dbReference>
<dbReference type="OrthoDB" id="10299094at2759"/>
<sequence length="67" mass="6951">MSSCDCDRKTSNGGNCDSSCKECEPTFAFETSSSPKMSYAPVALAATKAAGVESVATKAAVFNDMDQ</sequence>
<evidence type="ECO:0000256" key="1">
    <source>
        <dbReference type="SAM" id="MobiDB-lite"/>
    </source>
</evidence>